<evidence type="ECO:0000313" key="1">
    <source>
        <dbReference type="EMBL" id="GEO30874.1"/>
    </source>
</evidence>
<dbReference type="RefSeq" id="WP_222594130.1">
    <property type="nucleotide sequence ID" value="NZ_BAAARO010000001.1"/>
</dbReference>
<comment type="caution">
    <text evidence="1">The sequence shown here is derived from an EMBL/GenBank/DDBJ whole genome shotgun (WGS) entry which is preliminary data.</text>
</comment>
<gene>
    <name evidence="1" type="ORF">TAE01_26840</name>
</gene>
<organism evidence="1 2">
    <name type="scientific">Terrabacter aerolatus</name>
    <dbReference type="NCBI Taxonomy" id="422442"/>
    <lineage>
        <taxon>Bacteria</taxon>
        <taxon>Bacillati</taxon>
        <taxon>Actinomycetota</taxon>
        <taxon>Actinomycetes</taxon>
        <taxon>Micrococcales</taxon>
        <taxon>Intrasporangiaceae</taxon>
        <taxon>Terrabacter</taxon>
    </lineage>
</organism>
<proteinExistence type="predicted"/>
<keyword evidence="2" id="KW-1185">Reference proteome</keyword>
<dbReference type="Proteomes" id="UP000321534">
    <property type="component" value="Unassembled WGS sequence"/>
</dbReference>
<protein>
    <submittedName>
        <fullName evidence="1">Uncharacterized protein</fullName>
    </submittedName>
</protein>
<dbReference type="EMBL" id="BJYX01000014">
    <property type="protein sequence ID" value="GEO30874.1"/>
    <property type="molecule type" value="Genomic_DNA"/>
</dbReference>
<dbReference type="AlphaFoldDB" id="A0A512D343"/>
<sequence length="92" mass="9408">MPIALNSLVALAVAGLTEVGRDTTRTWLAATPGAEVVDITNQGFSLVIHVRAPGTLPPTTTLMSDLSGRLPGGIPVVLERSVGESVDLGTTS</sequence>
<reference evidence="1 2" key="1">
    <citation type="submission" date="2019-07" db="EMBL/GenBank/DDBJ databases">
        <title>Whole genome shotgun sequence of Terrabacter aerolatus NBRC 106305.</title>
        <authorList>
            <person name="Hosoyama A."/>
            <person name="Uohara A."/>
            <person name="Ohji S."/>
            <person name="Ichikawa N."/>
        </authorList>
    </citation>
    <scope>NUCLEOTIDE SEQUENCE [LARGE SCALE GENOMIC DNA]</scope>
    <source>
        <strain evidence="1 2">NBRC 106305</strain>
    </source>
</reference>
<evidence type="ECO:0000313" key="2">
    <source>
        <dbReference type="Proteomes" id="UP000321534"/>
    </source>
</evidence>
<name>A0A512D343_9MICO</name>
<accession>A0A512D343</accession>